<evidence type="ECO:0000313" key="1">
    <source>
        <dbReference type="EMBL" id="MBA0568361.1"/>
    </source>
</evidence>
<sequence>MRTFIKVRGVNVLETERSIRQFYDTPYYLLKIDIKEFNNVDMEEIFKFLIEGKEVWTY</sequence>
<comment type="caution">
    <text evidence="1">The sequence shown here is derived from an EMBL/GenBank/DDBJ whole genome shotgun (WGS) entry which is preliminary data.</text>
</comment>
<name>A0A7J8MUG6_9ROSI</name>
<dbReference type="EMBL" id="JABEZX010000010">
    <property type="protein sequence ID" value="MBA0568361.1"/>
    <property type="molecule type" value="Genomic_DNA"/>
</dbReference>
<keyword evidence="2" id="KW-1185">Reference proteome</keyword>
<dbReference type="Proteomes" id="UP000593572">
    <property type="component" value="Unassembled WGS sequence"/>
</dbReference>
<gene>
    <name evidence="1" type="ORF">Golob_005860</name>
</gene>
<dbReference type="AlphaFoldDB" id="A0A7J8MUG6"/>
<protein>
    <submittedName>
        <fullName evidence="1">Uncharacterized protein</fullName>
    </submittedName>
</protein>
<accession>A0A7J8MUG6</accession>
<proteinExistence type="predicted"/>
<reference evidence="1 2" key="1">
    <citation type="journal article" date="2019" name="Genome Biol. Evol.">
        <title>Insights into the evolution of the New World diploid cottons (Gossypium, subgenus Houzingenia) based on genome sequencing.</title>
        <authorList>
            <person name="Grover C.E."/>
            <person name="Arick M.A. 2nd"/>
            <person name="Thrash A."/>
            <person name="Conover J.L."/>
            <person name="Sanders W.S."/>
            <person name="Peterson D.G."/>
            <person name="Frelichowski J.E."/>
            <person name="Scheffler J.A."/>
            <person name="Scheffler B.E."/>
            <person name="Wendel J.F."/>
        </authorList>
    </citation>
    <scope>NUCLEOTIDE SEQUENCE [LARGE SCALE GENOMIC DNA]</scope>
    <source>
        <strain evidence="1">157</strain>
        <tissue evidence="1">Leaf</tissue>
    </source>
</reference>
<organism evidence="1 2">
    <name type="scientific">Gossypium lobatum</name>
    <dbReference type="NCBI Taxonomy" id="34289"/>
    <lineage>
        <taxon>Eukaryota</taxon>
        <taxon>Viridiplantae</taxon>
        <taxon>Streptophyta</taxon>
        <taxon>Embryophyta</taxon>
        <taxon>Tracheophyta</taxon>
        <taxon>Spermatophyta</taxon>
        <taxon>Magnoliopsida</taxon>
        <taxon>eudicotyledons</taxon>
        <taxon>Gunneridae</taxon>
        <taxon>Pentapetalae</taxon>
        <taxon>rosids</taxon>
        <taxon>malvids</taxon>
        <taxon>Malvales</taxon>
        <taxon>Malvaceae</taxon>
        <taxon>Malvoideae</taxon>
        <taxon>Gossypium</taxon>
    </lineage>
</organism>
<evidence type="ECO:0000313" key="2">
    <source>
        <dbReference type="Proteomes" id="UP000593572"/>
    </source>
</evidence>